<proteinExistence type="inferred from homology"/>
<dbReference type="InterPro" id="IPR013325">
    <property type="entry name" value="RNA_pol_sigma_r2"/>
</dbReference>
<dbReference type="GO" id="GO:0006352">
    <property type="term" value="P:DNA-templated transcription initiation"/>
    <property type="evidence" value="ECO:0007669"/>
    <property type="project" value="InterPro"/>
</dbReference>
<dbReference type="InterPro" id="IPR013249">
    <property type="entry name" value="RNA_pol_sigma70_r4_t2"/>
</dbReference>
<comment type="similarity">
    <text evidence="1">Belongs to the sigma-70 factor family. ECF subfamily.</text>
</comment>
<dbReference type="InterPro" id="IPR014327">
    <property type="entry name" value="RNA_pol_sigma70_bacteroid"/>
</dbReference>
<dbReference type="Gene3D" id="1.10.1740.10">
    <property type="match status" value="1"/>
</dbReference>
<dbReference type="PANTHER" id="PTHR43133:SF46">
    <property type="entry name" value="RNA POLYMERASE SIGMA-70 FACTOR ECF SUBFAMILY"/>
    <property type="match status" value="1"/>
</dbReference>
<keyword evidence="4" id="KW-0804">Transcription</keyword>
<dbReference type="NCBIfam" id="TIGR02985">
    <property type="entry name" value="Sig70_bacteroi1"/>
    <property type="match status" value="1"/>
</dbReference>
<dbReference type="PANTHER" id="PTHR43133">
    <property type="entry name" value="RNA POLYMERASE ECF-TYPE SIGMA FACTO"/>
    <property type="match status" value="1"/>
</dbReference>
<dbReference type="SUPFAM" id="SSF88659">
    <property type="entry name" value="Sigma3 and sigma4 domains of RNA polymerase sigma factors"/>
    <property type="match status" value="1"/>
</dbReference>
<dbReference type="OrthoDB" id="1453134at2"/>
<evidence type="ECO:0000256" key="2">
    <source>
        <dbReference type="ARBA" id="ARBA00023015"/>
    </source>
</evidence>
<dbReference type="InterPro" id="IPR014284">
    <property type="entry name" value="RNA_pol_sigma-70_dom"/>
</dbReference>
<keyword evidence="8" id="KW-1185">Reference proteome</keyword>
<dbReference type="Proteomes" id="UP000270673">
    <property type="component" value="Chromosome"/>
</dbReference>
<gene>
    <name evidence="7" type="ORF">D8S85_03170</name>
</gene>
<sequence>MEINEQNLLLKLSQGSSRAFAELFHYYYKDLVLFAGSYVKNITESEDIVQEVFIKLWTGRKDASKISSLKAFLLKSVQNSCLDELRHQNVKNKYFGLKSLFQTDVTLETEEYILYSELNVRLQEALIYLTSEQRKCFEMNRMQGIKQAQIAKELNIPLRTVELRIAESLKILKQQLKEYFILVVLFLLS</sequence>
<evidence type="ECO:0000256" key="3">
    <source>
        <dbReference type="ARBA" id="ARBA00023082"/>
    </source>
</evidence>
<evidence type="ECO:0000259" key="5">
    <source>
        <dbReference type="Pfam" id="PF04542"/>
    </source>
</evidence>
<dbReference type="AlphaFoldDB" id="A0A3Q9ILK3"/>
<evidence type="ECO:0000259" key="6">
    <source>
        <dbReference type="Pfam" id="PF08281"/>
    </source>
</evidence>
<accession>A0A3Q9ILK3</accession>
<reference evidence="7 8" key="1">
    <citation type="submission" date="2018-10" db="EMBL/GenBank/DDBJ databases">
        <title>Butyricimonas faecalis sp. nov., isolated from human faeces and emended description of the genus Butyricimonas.</title>
        <authorList>
            <person name="Le Roy T."/>
            <person name="Van der Smissen P."/>
            <person name="Paquot A."/>
            <person name="Delzenne N."/>
            <person name="Muccioli G."/>
            <person name="Collet J.-F."/>
            <person name="Cani P.D."/>
        </authorList>
    </citation>
    <scope>NUCLEOTIDE SEQUENCE [LARGE SCALE GENOMIC DNA]</scope>
    <source>
        <strain evidence="7 8">H184</strain>
    </source>
</reference>
<name>A0A3Q9ILK3_9BACT</name>
<dbReference type="SUPFAM" id="SSF88946">
    <property type="entry name" value="Sigma2 domain of RNA polymerase sigma factors"/>
    <property type="match status" value="1"/>
</dbReference>
<dbReference type="NCBIfam" id="TIGR02937">
    <property type="entry name" value="sigma70-ECF"/>
    <property type="match status" value="1"/>
</dbReference>
<dbReference type="RefSeq" id="WP_106624829.1">
    <property type="nucleotide sequence ID" value="NZ_CP032819.1"/>
</dbReference>
<dbReference type="GO" id="GO:0003677">
    <property type="term" value="F:DNA binding"/>
    <property type="evidence" value="ECO:0007669"/>
    <property type="project" value="InterPro"/>
</dbReference>
<dbReference type="InterPro" id="IPR036388">
    <property type="entry name" value="WH-like_DNA-bd_sf"/>
</dbReference>
<feature type="domain" description="RNA polymerase sigma factor 70 region 4 type 2" evidence="6">
    <location>
        <begin position="121"/>
        <end position="170"/>
    </location>
</feature>
<dbReference type="EMBL" id="CP032819">
    <property type="protein sequence ID" value="AZS28650.1"/>
    <property type="molecule type" value="Genomic_DNA"/>
</dbReference>
<keyword evidence="2" id="KW-0805">Transcription regulation</keyword>
<protein>
    <submittedName>
        <fullName evidence="7">RNA polymerase sigma-70 factor</fullName>
    </submittedName>
</protein>
<keyword evidence="3" id="KW-0731">Sigma factor</keyword>
<dbReference type="InterPro" id="IPR007627">
    <property type="entry name" value="RNA_pol_sigma70_r2"/>
</dbReference>
<evidence type="ECO:0000313" key="7">
    <source>
        <dbReference type="EMBL" id="AZS28650.1"/>
    </source>
</evidence>
<dbReference type="KEGG" id="buy:D8S85_03170"/>
<organism evidence="7 8">
    <name type="scientific">Butyricimonas faecalis</name>
    <dbReference type="NCBI Taxonomy" id="2093856"/>
    <lineage>
        <taxon>Bacteria</taxon>
        <taxon>Pseudomonadati</taxon>
        <taxon>Bacteroidota</taxon>
        <taxon>Bacteroidia</taxon>
        <taxon>Bacteroidales</taxon>
        <taxon>Odoribacteraceae</taxon>
        <taxon>Butyricimonas</taxon>
    </lineage>
</organism>
<dbReference type="Pfam" id="PF08281">
    <property type="entry name" value="Sigma70_r4_2"/>
    <property type="match status" value="1"/>
</dbReference>
<evidence type="ECO:0000313" key="8">
    <source>
        <dbReference type="Proteomes" id="UP000270673"/>
    </source>
</evidence>
<dbReference type="GO" id="GO:0016987">
    <property type="term" value="F:sigma factor activity"/>
    <property type="evidence" value="ECO:0007669"/>
    <property type="project" value="UniProtKB-KW"/>
</dbReference>
<evidence type="ECO:0000256" key="1">
    <source>
        <dbReference type="ARBA" id="ARBA00010641"/>
    </source>
</evidence>
<dbReference type="Pfam" id="PF04542">
    <property type="entry name" value="Sigma70_r2"/>
    <property type="match status" value="1"/>
</dbReference>
<dbReference type="InterPro" id="IPR039425">
    <property type="entry name" value="RNA_pol_sigma-70-like"/>
</dbReference>
<feature type="domain" description="RNA polymerase sigma-70 region 2" evidence="5">
    <location>
        <begin position="23"/>
        <end position="89"/>
    </location>
</feature>
<evidence type="ECO:0000256" key="4">
    <source>
        <dbReference type="ARBA" id="ARBA00023163"/>
    </source>
</evidence>
<dbReference type="Gene3D" id="1.10.10.10">
    <property type="entry name" value="Winged helix-like DNA-binding domain superfamily/Winged helix DNA-binding domain"/>
    <property type="match status" value="1"/>
</dbReference>
<dbReference type="InterPro" id="IPR013324">
    <property type="entry name" value="RNA_pol_sigma_r3/r4-like"/>
</dbReference>